<dbReference type="EMBL" id="BAABFX010000019">
    <property type="protein sequence ID" value="GAA4391114.1"/>
    <property type="molecule type" value="Genomic_DNA"/>
</dbReference>
<keyword evidence="1" id="KW-1133">Transmembrane helix</keyword>
<protein>
    <submittedName>
        <fullName evidence="2">Uncharacterized protein</fullName>
    </submittedName>
</protein>
<accession>A0ABP8JHU3</accession>
<organism evidence="2 3">
    <name type="scientific">Ornithinibacter aureus</name>
    <dbReference type="NCBI Taxonomy" id="622664"/>
    <lineage>
        <taxon>Bacteria</taxon>
        <taxon>Bacillati</taxon>
        <taxon>Actinomycetota</taxon>
        <taxon>Actinomycetes</taxon>
        <taxon>Micrococcales</taxon>
        <taxon>Intrasporangiaceae</taxon>
        <taxon>Ornithinibacter</taxon>
    </lineage>
</organism>
<dbReference type="RefSeq" id="WP_159900813.1">
    <property type="nucleotide sequence ID" value="NZ_BAABFX010000019.1"/>
</dbReference>
<keyword evidence="1" id="KW-0812">Transmembrane</keyword>
<feature type="transmembrane region" description="Helical" evidence="1">
    <location>
        <begin position="7"/>
        <end position="26"/>
    </location>
</feature>
<keyword evidence="3" id="KW-1185">Reference proteome</keyword>
<evidence type="ECO:0000313" key="2">
    <source>
        <dbReference type="EMBL" id="GAA4391114.1"/>
    </source>
</evidence>
<dbReference type="Proteomes" id="UP001500390">
    <property type="component" value="Unassembled WGS sequence"/>
</dbReference>
<sequence>MWTSMRRWALPIAGGLLLILIAWWWIDLTRGEPKPFVKPAIVEGRNLQVNYTGSYCQDGSRLDVEERTDQVVVTVYAWEYPTGCDDRGVPYTLTATLSDDLGSRAVVDGACKVPKLQRYTDCLER</sequence>
<name>A0ABP8JHU3_9MICO</name>
<gene>
    <name evidence="2" type="ORF">GCM10023153_08630</name>
</gene>
<evidence type="ECO:0000313" key="3">
    <source>
        <dbReference type="Proteomes" id="UP001500390"/>
    </source>
</evidence>
<comment type="caution">
    <text evidence="2">The sequence shown here is derived from an EMBL/GenBank/DDBJ whole genome shotgun (WGS) entry which is preliminary data.</text>
</comment>
<reference evidence="3" key="1">
    <citation type="journal article" date="2019" name="Int. J. Syst. Evol. Microbiol.">
        <title>The Global Catalogue of Microorganisms (GCM) 10K type strain sequencing project: providing services to taxonomists for standard genome sequencing and annotation.</title>
        <authorList>
            <consortium name="The Broad Institute Genomics Platform"/>
            <consortium name="The Broad Institute Genome Sequencing Center for Infectious Disease"/>
            <person name="Wu L."/>
            <person name="Ma J."/>
        </authorList>
    </citation>
    <scope>NUCLEOTIDE SEQUENCE [LARGE SCALE GENOMIC DNA]</scope>
    <source>
        <strain evidence="3">JCM 17738</strain>
    </source>
</reference>
<proteinExistence type="predicted"/>
<keyword evidence="1" id="KW-0472">Membrane</keyword>
<evidence type="ECO:0000256" key="1">
    <source>
        <dbReference type="SAM" id="Phobius"/>
    </source>
</evidence>